<evidence type="ECO:0000256" key="5">
    <source>
        <dbReference type="ARBA" id="ARBA00022898"/>
    </source>
</evidence>
<evidence type="ECO:0000256" key="7">
    <source>
        <dbReference type="ARBA" id="ARBA00023014"/>
    </source>
</evidence>
<evidence type="ECO:0000259" key="9">
    <source>
        <dbReference type="Pfam" id="PF00266"/>
    </source>
</evidence>
<dbReference type="InterPro" id="IPR016454">
    <property type="entry name" value="Cysteine_dSase"/>
</dbReference>
<evidence type="ECO:0000256" key="8">
    <source>
        <dbReference type="ARBA" id="ARBA00050776"/>
    </source>
</evidence>
<protein>
    <submittedName>
        <fullName evidence="10">Cysteine desulfurase family protein</fullName>
    </submittedName>
</protein>
<keyword evidence="5" id="KW-0663">Pyridoxal phosphate</keyword>
<evidence type="ECO:0000256" key="1">
    <source>
        <dbReference type="ARBA" id="ARBA00001933"/>
    </source>
</evidence>
<proteinExistence type="inferred from homology"/>
<dbReference type="InterPro" id="IPR015421">
    <property type="entry name" value="PyrdxlP-dep_Trfase_major"/>
</dbReference>
<feature type="domain" description="Aminotransferase class V" evidence="9">
    <location>
        <begin position="9"/>
        <end position="375"/>
    </location>
</feature>
<gene>
    <name evidence="10" type="ORF">ACFPOF_15880</name>
</gene>
<evidence type="ECO:0000256" key="3">
    <source>
        <dbReference type="ARBA" id="ARBA00022679"/>
    </source>
</evidence>
<dbReference type="InterPro" id="IPR015422">
    <property type="entry name" value="PyrdxlP-dep_Trfase_small"/>
</dbReference>
<dbReference type="Gene3D" id="3.40.640.10">
    <property type="entry name" value="Type I PLP-dependent aspartate aminotransferase-like (Major domain)"/>
    <property type="match status" value="1"/>
</dbReference>
<name>A0ABW0HV28_9BACL</name>
<keyword evidence="11" id="KW-1185">Reference proteome</keyword>
<comment type="similarity">
    <text evidence="2">Belongs to the class-V pyridoxal-phosphate-dependent aminotransferase family. NifS/IscS subfamily.</text>
</comment>
<dbReference type="Proteomes" id="UP001596113">
    <property type="component" value="Unassembled WGS sequence"/>
</dbReference>
<comment type="cofactor">
    <cofactor evidence="1">
        <name>pyridoxal 5'-phosphate</name>
        <dbReference type="ChEBI" id="CHEBI:597326"/>
    </cofactor>
</comment>
<dbReference type="InterPro" id="IPR015424">
    <property type="entry name" value="PyrdxlP-dep_Trfase"/>
</dbReference>
<comment type="catalytic activity">
    <reaction evidence="8">
        <text>(sulfur carrier)-H + L-cysteine = (sulfur carrier)-SH + L-alanine</text>
        <dbReference type="Rhea" id="RHEA:43892"/>
        <dbReference type="Rhea" id="RHEA-COMP:14737"/>
        <dbReference type="Rhea" id="RHEA-COMP:14739"/>
        <dbReference type="ChEBI" id="CHEBI:29917"/>
        <dbReference type="ChEBI" id="CHEBI:35235"/>
        <dbReference type="ChEBI" id="CHEBI:57972"/>
        <dbReference type="ChEBI" id="CHEBI:64428"/>
        <dbReference type="EC" id="2.8.1.7"/>
    </reaction>
</comment>
<evidence type="ECO:0000313" key="11">
    <source>
        <dbReference type="Proteomes" id="UP001596113"/>
    </source>
</evidence>
<dbReference type="Gene3D" id="1.10.260.50">
    <property type="match status" value="1"/>
</dbReference>
<dbReference type="PANTHER" id="PTHR11601:SF34">
    <property type="entry name" value="CYSTEINE DESULFURASE"/>
    <property type="match status" value="1"/>
</dbReference>
<dbReference type="PANTHER" id="PTHR11601">
    <property type="entry name" value="CYSTEINE DESULFURYLASE FAMILY MEMBER"/>
    <property type="match status" value="1"/>
</dbReference>
<dbReference type="RefSeq" id="WP_378134287.1">
    <property type="nucleotide sequence ID" value="NZ_JBHSMI010000025.1"/>
</dbReference>
<dbReference type="Gene3D" id="3.90.1150.10">
    <property type="entry name" value="Aspartate Aminotransferase, domain 1"/>
    <property type="match status" value="1"/>
</dbReference>
<keyword evidence="6" id="KW-0408">Iron</keyword>
<keyword evidence="4" id="KW-0479">Metal-binding</keyword>
<dbReference type="EMBL" id="JBHSMI010000025">
    <property type="protein sequence ID" value="MFC5404223.1"/>
    <property type="molecule type" value="Genomic_DNA"/>
</dbReference>
<dbReference type="PIRSF" id="PIRSF005572">
    <property type="entry name" value="NifS"/>
    <property type="match status" value="1"/>
</dbReference>
<evidence type="ECO:0000256" key="2">
    <source>
        <dbReference type="ARBA" id="ARBA00006490"/>
    </source>
</evidence>
<organism evidence="10 11">
    <name type="scientific">Cohnella soli</name>
    <dbReference type="NCBI Taxonomy" id="425005"/>
    <lineage>
        <taxon>Bacteria</taxon>
        <taxon>Bacillati</taxon>
        <taxon>Bacillota</taxon>
        <taxon>Bacilli</taxon>
        <taxon>Bacillales</taxon>
        <taxon>Paenibacillaceae</taxon>
        <taxon>Cohnella</taxon>
    </lineage>
</organism>
<evidence type="ECO:0000256" key="4">
    <source>
        <dbReference type="ARBA" id="ARBA00022723"/>
    </source>
</evidence>
<accession>A0ABW0HV28</accession>
<dbReference type="InterPro" id="IPR000192">
    <property type="entry name" value="Aminotrans_V_dom"/>
</dbReference>
<keyword evidence="3" id="KW-0808">Transferase</keyword>
<evidence type="ECO:0000256" key="6">
    <source>
        <dbReference type="ARBA" id="ARBA00023004"/>
    </source>
</evidence>
<keyword evidence="7" id="KW-0411">Iron-sulfur</keyword>
<reference evidence="11" key="1">
    <citation type="journal article" date="2019" name="Int. J. Syst. Evol. Microbiol.">
        <title>The Global Catalogue of Microorganisms (GCM) 10K type strain sequencing project: providing services to taxonomists for standard genome sequencing and annotation.</title>
        <authorList>
            <consortium name="The Broad Institute Genomics Platform"/>
            <consortium name="The Broad Institute Genome Sequencing Center for Infectious Disease"/>
            <person name="Wu L."/>
            <person name="Ma J."/>
        </authorList>
    </citation>
    <scope>NUCLEOTIDE SEQUENCE [LARGE SCALE GENOMIC DNA]</scope>
    <source>
        <strain evidence="11">CGMCC 1.18575</strain>
    </source>
</reference>
<dbReference type="Pfam" id="PF00266">
    <property type="entry name" value="Aminotran_5"/>
    <property type="match status" value="1"/>
</dbReference>
<comment type="caution">
    <text evidence="10">The sequence shown here is derived from an EMBL/GenBank/DDBJ whole genome shotgun (WGS) entry which is preliminary data.</text>
</comment>
<dbReference type="SUPFAM" id="SSF53383">
    <property type="entry name" value="PLP-dependent transferases"/>
    <property type="match status" value="1"/>
</dbReference>
<evidence type="ECO:0000313" key="10">
    <source>
        <dbReference type="EMBL" id="MFC5404223.1"/>
    </source>
</evidence>
<sequence length="398" mass="43329">MGISGYRPIYLDYQATTPVDNRIGKQIQHYLSESFGNPSSIEHIYGTEAQLAVSEAKILISQLVHCSVNEIIFTSGATESINLAIQGIIYGVNRRACAKRSVIAVSPTEHKAVLETCYYLQGQGLTNVTMLNVDSYGRIDFEHLSRVCSTQPDLLCVMAANNEIGTINDIKLISSIAKKYGVPFLCDASQAVGRIHIDFEEFGITFLAFTSHKIYGPKGIGALVIRNGTEVEPLFFGGGQQRNIRPGTLNVPGIVGLGEACRLRSLEMIEDEYQIMLRRDKLQSLLLSLIPELQINGDVQNRLSGNLHISIPGISNADIITLLRSRIAISSGSACSSSSSLPSHVLKAIGLPDEQIRSSLRIGLGKFSTNDEVEQAANIIAESVKKLRGSTDRVTYST</sequence>